<organism evidence="1 2">
    <name type="scientific">Pelagibacterium luteolum</name>
    <dbReference type="NCBI Taxonomy" id="440168"/>
    <lineage>
        <taxon>Bacteria</taxon>
        <taxon>Pseudomonadati</taxon>
        <taxon>Pseudomonadota</taxon>
        <taxon>Alphaproteobacteria</taxon>
        <taxon>Hyphomicrobiales</taxon>
        <taxon>Devosiaceae</taxon>
        <taxon>Pelagibacterium</taxon>
    </lineage>
</organism>
<dbReference type="AlphaFoldDB" id="A0A1G8A023"/>
<dbReference type="Proteomes" id="UP000199495">
    <property type="component" value="Unassembled WGS sequence"/>
</dbReference>
<dbReference type="InterPro" id="IPR007948">
    <property type="entry name" value="DUF736"/>
</dbReference>
<sequence>MTSRTNFVQIDAKGLTGNIASIAFDIDIVGEPVSSENENAPRYRLFTQSPRGRQVEIGAIWERLNRDGKPYFALNITTGHARFHANLGRYPGQDDEMLYAVIPNDHFNFDRRT</sequence>
<keyword evidence="2" id="KW-1185">Reference proteome</keyword>
<protein>
    <submittedName>
        <fullName evidence="1">Uncharacterized conserved protein, DUF736 family</fullName>
    </submittedName>
</protein>
<accession>A0A1G8A023</accession>
<evidence type="ECO:0000313" key="2">
    <source>
        <dbReference type="Proteomes" id="UP000199495"/>
    </source>
</evidence>
<dbReference type="EMBL" id="FNCS01000024">
    <property type="protein sequence ID" value="SDH14268.1"/>
    <property type="molecule type" value="Genomic_DNA"/>
</dbReference>
<gene>
    <name evidence="1" type="ORF">SAMN04487974_12434</name>
</gene>
<evidence type="ECO:0000313" key="1">
    <source>
        <dbReference type="EMBL" id="SDH14268.1"/>
    </source>
</evidence>
<name>A0A1G8A023_9HYPH</name>
<proteinExistence type="predicted"/>
<dbReference type="Pfam" id="PF05284">
    <property type="entry name" value="DUF736"/>
    <property type="match status" value="1"/>
</dbReference>
<reference evidence="1 2" key="1">
    <citation type="submission" date="2016-10" db="EMBL/GenBank/DDBJ databases">
        <authorList>
            <person name="de Groot N.N."/>
        </authorList>
    </citation>
    <scope>NUCLEOTIDE SEQUENCE [LARGE SCALE GENOMIC DNA]</scope>
    <source>
        <strain evidence="1 2">CGMCC 1.10267</strain>
    </source>
</reference>
<dbReference type="OrthoDB" id="7915657at2"/>
<dbReference type="RefSeq" id="WP_090599640.1">
    <property type="nucleotide sequence ID" value="NZ_FNCS01000024.1"/>
</dbReference>